<feature type="domain" description="Lipoprotein-associated type-17" evidence="2">
    <location>
        <begin position="2997"/>
        <end position="3077"/>
    </location>
</feature>
<feature type="domain" description="Lipoprotein-associated type-17" evidence="2">
    <location>
        <begin position="751"/>
        <end position="828"/>
    </location>
</feature>
<feature type="domain" description="Lipoprotein-associated type-17" evidence="2">
    <location>
        <begin position="458"/>
        <end position="517"/>
    </location>
</feature>
<feature type="domain" description="Lipoprotein-associated type-17" evidence="2">
    <location>
        <begin position="1983"/>
        <end position="2070"/>
    </location>
</feature>
<evidence type="ECO:0000259" key="2">
    <source>
        <dbReference type="Pfam" id="PF04200"/>
    </source>
</evidence>
<name>A0ABY5J460_9BACT</name>
<evidence type="ECO:0000313" key="4">
    <source>
        <dbReference type="Proteomes" id="UP001059576"/>
    </source>
</evidence>
<feature type="domain" description="Lipoprotein-associated type-17" evidence="2">
    <location>
        <begin position="2697"/>
        <end position="2780"/>
    </location>
</feature>
<feature type="domain" description="Lipoprotein-associated type-17" evidence="2">
    <location>
        <begin position="122"/>
        <end position="200"/>
    </location>
</feature>
<dbReference type="InterPro" id="IPR007326">
    <property type="entry name" value="Lipoprotein-assoc_dom"/>
</dbReference>
<dbReference type="RefSeq" id="WP_129721655.1">
    <property type="nucleotide sequence ID" value="NZ_CP101808.1"/>
</dbReference>
<feature type="domain" description="Lipoprotein-associated type-17" evidence="2">
    <location>
        <begin position="319"/>
        <end position="413"/>
    </location>
</feature>
<feature type="chain" id="PRO_5046643459" evidence="1">
    <location>
        <begin position="22"/>
        <end position="3495"/>
    </location>
</feature>
<protein>
    <submittedName>
        <fullName evidence="3">Lipoprotein 17-related variable surface protein</fullName>
    </submittedName>
</protein>
<gene>
    <name evidence="3" type="ORF">NPA09_02085</name>
</gene>
<keyword evidence="1" id="KW-0732">Signal</keyword>
<feature type="domain" description="Lipoprotein-associated type-17" evidence="2">
    <location>
        <begin position="1572"/>
        <end position="1637"/>
    </location>
</feature>
<accession>A0ABY5J460</accession>
<feature type="domain" description="Lipoprotein-associated type-17" evidence="2">
    <location>
        <begin position="2492"/>
        <end position="2567"/>
    </location>
</feature>
<dbReference type="EMBL" id="CP101808">
    <property type="protein sequence ID" value="UUD36681.1"/>
    <property type="molecule type" value="Genomic_DNA"/>
</dbReference>
<feature type="domain" description="Lipoprotein-associated type-17" evidence="2">
    <location>
        <begin position="216"/>
        <end position="307"/>
    </location>
</feature>
<feature type="domain" description="Lipoprotein-associated type-17" evidence="2">
    <location>
        <begin position="850"/>
        <end position="927"/>
    </location>
</feature>
<feature type="domain" description="Lipoprotein-associated type-17" evidence="2">
    <location>
        <begin position="1359"/>
        <end position="1438"/>
    </location>
</feature>
<keyword evidence="4" id="KW-1185">Reference proteome</keyword>
<proteinExistence type="predicted"/>
<feature type="domain" description="Lipoprotein-associated type-17" evidence="2">
    <location>
        <begin position="2191"/>
        <end position="2270"/>
    </location>
</feature>
<keyword evidence="3" id="KW-0449">Lipoprotein</keyword>
<reference evidence="3" key="1">
    <citation type="submission" date="2022-07" db="EMBL/GenBank/DDBJ databases">
        <title>Complete genome of Mycoplasma equigenitalium type strain T37.</title>
        <authorList>
            <person name="Spergser J."/>
        </authorList>
    </citation>
    <scope>NUCLEOTIDE SEQUENCE</scope>
    <source>
        <strain evidence="3">T37</strain>
    </source>
</reference>
<dbReference type="Pfam" id="PF04200">
    <property type="entry name" value="Lipoprotein_17"/>
    <property type="match status" value="15"/>
</dbReference>
<sequence length="3495" mass="385258">MSKKKKVILGLLLVAPLAAVAASTGVLYWKQQTEKPISAYYELKPIKDKSERLASNVKQNEIGFINFPQDATFTVKSISADDGLGKLQLQITITQNGKVTELNKEVIGFKPAFSFFDDLLKTELKTVSTGKLPSKVSYPDLAAFNADTNNKLGYINELGYTYSVQEVTNIDYKGQKIVAVTVQKDGKSIITKKLTVSGFKAISGKENVEKAAELFLNASTITKGEFLPTQIKYDNFEDFKNDAIINTNDSITSIEQKFGVIITNITNIGEAQNNDDLGTKTIKLLITQKDNPSIKKEVLVTIKGYNTNAKDMEKVNAALAQITDDKIEETNEHAKLKPSLVQYVDVQGFDEDLPNVHILKLRNTYKVIIEVVKIGTTTKAINHDDLGTKEVKIRVSRNNSFKEKTITISGYNTADGYKKYQEMELIAQAKARLTDTPTIKNTNDLASETKYTLYQELDDDIAHNLRGIEAELGVNFIFDVNNYAIDDDVAGTKTIKLKIVAGDTTDSTHTFKITNFKPENIYNKDQVDLAFANLNTEASTINNTNTLPEDVTYNNLDLATLVADTVLAGSGDTINLLRVQNTYKVELNVTLKENTLDGRKILNVVISRGTGANKATSGVKEVVICGYKTKAKADNEAAVENTKNAILQEYSTKNTEKTADLDIINYDLNNLLATVNDPSNTLKPTNGVSIKINAENNDDGFKILTLELSKGEGKDAVTVTKDIKIINYLTAAGYDEKLVDDTLAAINKKTEDTTKTHQNEFINDPYNSDLALLDADTTFNLQKIASETGTTITFTTSDNPDGTKTINVSVKRGATTKTTTLKITGFQTEQDHNDLLELDAAALLITAQETINNKTKQASEVKYLDINAVDTDIALDLQNDVIVAKGLSGIQIVSVNNGDGVKTLNLTLTKGNVSKSGVNLKITGFRTAQLAANYAKVESAINQIISGKDADVSDFLTKNYKYKDKTDPIATLDAGIRELDLNQIAQTNGVTLTISEEKDFDGYKLVTINVTCGDVPNVASATKEIKVVGFKTQATYDKEQADKADIATVAAAKSQLQAIINNQVTINNKDYLPEAVTYVTLSEFDEDIAFDINSLMVNGLKIELESSRSNNDLGTKEIELLISKGVGSDTITLTVSEYLTTAKNDENKVNELINLLPSSVKTLTNKGKIPSAVNYNNELAKLDADTGLNLVNKAVDGISIIITSDTEDAAAGQKNLVLTITKDATTKTHNLTISGFKTTKQVEDENTVNQVLGLIQNEYVTKTHTQVQAKDVNYERNFTTFANDTDTTLLSYLSVPYLVTINIINTEENHDGFKNITLQVTKGDTVKEKQIKVTGYATQKDINTKLVTWAKSQLLNTYTSNGNENKLPSAVTYSEIQDIINNTNLVVDNLTSKGVKVTIQTQQDTESGTKTITLNLSVGNGADEVTDTKVIKIEGFKTKAKDDNEKAVESAKNAILQEYSTKNTEKMANHDDFTNEITKLIASVEDAGNTLSPAGVTVRLITETNHDGYKLVSLELSKGNGEDAVVVKKENIKINGYMAAAAYNEKQVDKAIAKINLNKEDVTKSHLNEYINDPYNNVLASLDADTTFNLQGIASETGTTITFTTTDNTDGTKTINVRVTRNATTQNTTLKVTGFQTKQDYDDLNAVNSSVAKISAIQANDRTTTSHKNTSSSGAKYSNINELDTDITYDLNSIITADGTTISIVKEENNDDRTKIVHLRVTKGKASKEVKLEVLGYQTKEYADAYNKFMIAKSKVSRNQTITRYSHLLANQIHYFNGGPTPVDQLDLDIVKPVDRVKFSEITSQYNVEFFIIEETSFAGFKTFKISITAKDPILKNMSDTLEISVNGFATHDQLFAKENAEKVERIRAYIAANNNQITKKYKNSTMGEAFKIYTKDVESIYEIVKDTELKLYDELRKPENANVSVKINMNNSKYGTNHGQMFMLISFTIQCYDAQATETISVSGFMPEYEKAINEAVKSLPTTVSTINNKSKLPSATNYSNNLTLLDADTGLNLSTKLANYSSLYNITFSEISNNDAAGTKEIEITFTDNDYYNHYTKTHRLTITGFTTTKQIEDEKTVNEVINLIENEYVTINNKEKQAKDVNYHRNFTTLANDTNPVLLSYLEAPKSVEISIINTEDNHDGFKNITLQVTKGDSVEEKQIKVTGYATQKDINTKLVAWAKNQLLDTYTSNGNENKLPNALTYNTIQEIVNNTNLVVDNLTSKGVKVTIQTQQDTESGTKTIALNLSVGSGADEVTDTKVITIEGFKTKAKDDNEKAVESAKNAILQEYSTKNTEKMANQDDFANEIAKLIASVEDAGNTLSPAGVTVRLITETNHDGYKLVSLELSKGNGEDAVVVKKENIKINSYMTAAAYDAKQVDKAIAKINLNKEDVTKSHLNEYINDPYNNVLASLDADTTFNLQGIASETGTTITFTTSDNPDGTKTINVSVNRGASTQNTTLKVTGFQTKQDYDDLQVLEAASNLFTDQVTINNQDIQTSQITYQNLQDVDDDTPLNIQVDIIEAKALKGIEVINITNEDGYKLVNLRLLKGNVTKEVSFKVTGFRTALQVLNHNQVAEALAKLVHGTDTNVSHSLTKDYKYTTQSDPITTLDAGVNEMNLAEIIQTHGVSLVITNEADFDGYKVLTIKVSRGSGLDLATTTKEIKISGFKTNAIHEQELRDEANRQAVAQVKTQLQTIINNRVTKFNKDKLPSTVTYTNINKLDEDIDFDLLALMTDGLTIRLGTTSHNDDAGSKTIELLIDKGAGSDKVSIEVTGYLTTTQDNLNKINELISSLPTSVQTQNHKGQLLSTANYNNDLAALDADTAINLSAKVAEGFEITIVQDNPDEPNGQRNLVISIKKGAATSNYNLSVTGFKTTQQINDENAVNTVVNTIKAQYDTISHKSQETKDVTYNKDFNTFANDTDTALLAFLGAPQNVEITVLNEENFDGYKNITLQISKGNAISQKQVKVTGFLTKKQANAKLLEWAVNELANTYTSNNKKVNLPSEVTYATPNNIVNDTDLLLDRLEARGITFSITHQENTDFGTKIITLGLSVGEGANLVTNTKQITIEGFKTKAKANNELAVDAVLNEIKDGKTSQFGNLLVTSATYNNSYKELDADLTNQSWDQAIATHGVTVLLVDEITNENIDEGTKQATLQVRRGTGLDAVIKNKTITISGFIKFGQKDVNDTASSLEIRLNNNGAYTEQMYHINDPSQVKQSDIHFVKGQRSSQILDAKYHITIISTNPRDDDRLLEVTYKVSAEHKGTNYTSHRITKTVATENPGNVINRVFAKTEFGYAKMEIPLWAKGLGIGLTGIHFHLNRYPNQTPAPLEFGYVNDAKVKGMRVSFEDWQFTREKYLNKEKPAIAREFVRIDGKKVVFNKKPRSFFGDAPVFGGRASSNGGLRNGMPYDLTLEWTGEHTVNWQLNVNVRYEYRGLVVYKSLVSGIVILDGKTQDQFARYQDTPGYGYYPFWNNDVTKQDGKFVKDNKFSN</sequence>
<feature type="signal peptide" evidence="1">
    <location>
        <begin position="1"/>
        <end position="21"/>
    </location>
</feature>
<evidence type="ECO:0000313" key="3">
    <source>
        <dbReference type="EMBL" id="UUD36681.1"/>
    </source>
</evidence>
<feature type="domain" description="Lipoprotein-associated type-17" evidence="2">
    <location>
        <begin position="1158"/>
        <end position="1238"/>
    </location>
</feature>
<feature type="domain" description="Lipoprotein-associated type-17" evidence="2">
    <location>
        <begin position="48"/>
        <end position="110"/>
    </location>
</feature>
<dbReference type="Proteomes" id="UP001059576">
    <property type="component" value="Chromosome"/>
</dbReference>
<evidence type="ECO:0000256" key="1">
    <source>
        <dbReference type="SAM" id="SignalP"/>
    </source>
</evidence>
<organism evidence="3 4">
    <name type="scientific">Mycoplasmopsis equigenitalium</name>
    <dbReference type="NCBI Taxonomy" id="114883"/>
    <lineage>
        <taxon>Bacteria</taxon>
        <taxon>Bacillati</taxon>
        <taxon>Mycoplasmatota</taxon>
        <taxon>Mycoplasmoidales</taxon>
        <taxon>Metamycoplasmataceae</taxon>
        <taxon>Mycoplasmopsis</taxon>
    </lineage>
</organism>